<proteinExistence type="predicted"/>
<name>A6GEL7_9BACT</name>
<protein>
    <submittedName>
        <fullName evidence="1">Uncharacterized protein</fullName>
    </submittedName>
</protein>
<evidence type="ECO:0000313" key="2">
    <source>
        <dbReference type="Proteomes" id="UP000005801"/>
    </source>
</evidence>
<dbReference type="OrthoDB" id="5512090at2"/>
<evidence type="ECO:0000313" key="1">
    <source>
        <dbReference type="EMBL" id="EDM75663.1"/>
    </source>
</evidence>
<dbReference type="AlphaFoldDB" id="A6GEL7"/>
<accession>A6GEL7</accession>
<organism evidence="1 2">
    <name type="scientific">Plesiocystis pacifica SIR-1</name>
    <dbReference type="NCBI Taxonomy" id="391625"/>
    <lineage>
        <taxon>Bacteria</taxon>
        <taxon>Pseudomonadati</taxon>
        <taxon>Myxococcota</taxon>
        <taxon>Polyangia</taxon>
        <taxon>Nannocystales</taxon>
        <taxon>Nannocystaceae</taxon>
        <taxon>Plesiocystis</taxon>
    </lineage>
</organism>
<dbReference type="Proteomes" id="UP000005801">
    <property type="component" value="Unassembled WGS sequence"/>
</dbReference>
<dbReference type="RefSeq" id="WP_006975157.1">
    <property type="nucleotide sequence ID" value="NZ_ABCS01000084.1"/>
</dbReference>
<dbReference type="STRING" id="391625.PPSIR1_15705"/>
<dbReference type="EMBL" id="ABCS01000084">
    <property type="protein sequence ID" value="EDM75663.1"/>
    <property type="molecule type" value="Genomic_DNA"/>
</dbReference>
<reference evidence="1 2" key="1">
    <citation type="submission" date="2007-06" db="EMBL/GenBank/DDBJ databases">
        <authorList>
            <person name="Shimkets L."/>
            <person name="Ferriera S."/>
            <person name="Johnson J."/>
            <person name="Kravitz S."/>
            <person name="Beeson K."/>
            <person name="Sutton G."/>
            <person name="Rogers Y.-H."/>
            <person name="Friedman R."/>
            <person name="Frazier M."/>
            <person name="Venter J.C."/>
        </authorList>
    </citation>
    <scope>NUCLEOTIDE SEQUENCE [LARGE SCALE GENOMIC DNA]</scope>
    <source>
        <strain evidence="1 2">SIR-1</strain>
    </source>
</reference>
<keyword evidence="2" id="KW-1185">Reference proteome</keyword>
<gene>
    <name evidence="1" type="ORF">PPSIR1_15705</name>
</gene>
<sequence>MPARARTLPSERSLDYVPARVEREHSLPGGEGLDRLAAAVFGGAGPAGPARLAPLIERFDEEVGKLAVDDEDFELLSVGRMDWALCDVSSLGVPVASRAGRARDSWAWRAVHGELPGHPQLAGLPELRAAACSVTGLFEVFPGEPTWVRDRLSGVVLRVRESVGPWPRGGSGAEGPAALWELRLVPCLDPRCEAELESESENPLRFTGEFALARPPLDYPLELLEVLEDHHARRFRDPPWPTMQDLRRARLRHVRAGRRTPISRMLMWR</sequence>
<comment type="caution">
    <text evidence="1">The sequence shown here is derived from an EMBL/GenBank/DDBJ whole genome shotgun (WGS) entry which is preliminary data.</text>
</comment>